<dbReference type="PROSITE" id="PS50132">
    <property type="entry name" value="RGS"/>
    <property type="match status" value="1"/>
</dbReference>
<feature type="domain" description="RGS" evidence="2">
    <location>
        <begin position="29"/>
        <end position="143"/>
    </location>
</feature>
<feature type="compositionally biased region" description="Polar residues" evidence="1">
    <location>
        <begin position="242"/>
        <end position="256"/>
    </location>
</feature>
<feature type="region of interest" description="Disordered" evidence="1">
    <location>
        <begin position="172"/>
        <end position="256"/>
    </location>
</feature>
<dbReference type="InterPro" id="IPR036305">
    <property type="entry name" value="RGS_sf"/>
</dbReference>
<feature type="non-terminal residue" evidence="3">
    <location>
        <position position="256"/>
    </location>
</feature>
<dbReference type="PANTHER" id="PTHR10845:SF267">
    <property type="entry name" value="REGULATOR OF G PROTEIN SIGNALING DOMAIN PROTEIN (AFU_ORTHOLOGUE AFUA_6G06860)"/>
    <property type="match status" value="1"/>
</dbReference>
<dbReference type="InParanoid" id="A0A3N4M6I4"/>
<proteinExistence type="predicted"/>
<gene>
    <name evidence="3" type="ORF">L211DRAFT_748848</name>
</gene>
<dbReference type="CDD" id="cd07440">
    <property type="entry name" value="RGS"/>
    <property type="match status" value="1"/>
</dbReference>
<name>A0A3N4M6I4_9PEZI</name>
<feature type="compositionally biased region" description="Low complexity" evidence="1">
    <location>
        <begin position="189"/>
        <end position="210"/>
    </location>
</feature>
<dbReference type="OrthoDB" id="10266999at2759"/>
<keyword evidence="4" id="KW-1185">Reference proteome</keyword>
<dbReference type="AlphaFoldDB" id="A0A3N4M6I4"/>
<dbReference type="InterPro" id="IPR044926">
    <property type="entry name" value="RGS_subdomain_2"/>
</dbReference>
<evidence type="ECO:0000259" key="2">
    <source>
        <dbReference type="PROSITE" id="PS50132"/>
    </source>
</evidence>
<evidence type="ECO:0000256" key="1">
    <source>
        <dbReference type="SAM" id="MobiDB-lite"/>
    </source>
</evidence>
<dbReference type="EMBL" id="ML121529">
    <property type="protein sequence ID" value="RPB28582.1"/>
    <property type="molecule type" value="Genomic_DNA"/>
</dbReference>
<evidence type="ECO:0000313" key="4">
    <source>
        <dbReference type="Proteomes" id="UP000267821"/>
    </source>
</evidence>
<organism evidence="3 4">
    <name type="scientific">Terfezia boudieri ATCC MYA-4762</name>
    <dbReference type="NCBI Taxonomy" id="1051890"/>
    <lineage>
        <taxon>Eukaryota</taxon>
        <taxon>Fungi</taxon>
        <taxon>Dikarya</taxon>
        <taxon>Ascomycota</taxon>
        <taxon>Pezizomycotina</taxon>
        <taxon>Pezizomycetes</taxon>
        <taxon>Pezizales</taxon>
        <taxon>Pezizaceae</taxon>
        <taxon>Terfezia</taxon>
    </lineage>
</organism>
<dbReference type="SUPFAM" id="SSF48097">
    <property type="entry name" value="Regulator of G-protein signaling, RGS"/>
    <property type="match status" value="1"/>
</dbReference>
<reference evidence="3 4" key="1">
    <citation type="journal article" date="2018" name="Nat. Ecol. Evol.">
        <title>Pezizomycetes genomes reveal the molecular basis of ectomycorrhizal truffle lifestyle.</title>
        <authorList>
            <person name="Murat C."/>
            <person name="Payen T."/>
            <person name="Noel B."/>
            <person name="Kuo A."/>
            <person name="Morin E."/>
            <person name="Chen J."/>
            <person name="Kohler A."/>
            <person name="Krizsan K."/>
            <person name="Balestrini R."/>
            <person name="Da Silva C."/>
            <person name="Montanini B."/>
            <person name="Hainaut M."/>
            <person name="Levati E."/>
            <person name="Barry K.W."/>
            <person name="Belfiori B."/>
            <person name="Cichocki N."/>
            <person name="Clum A."/>
            <person name="Dockter R.B."/>
            <person name="Fauchery L."/>
            <person name="Guy J."/>
            <person name="Iotti M."/>
            <person name="Le Tacon F."/>
            <person name="Lindquist E.A."/>
            <person name="Lipzen A."/>
            <person name="Malagnac F."/>
            <person name="Mello A."/>
            <person name="Molinier V."/>
            <person name="Miyauchi S."/>
            <person name="Poulain J."/>
            <person name="Riccioni C."/>
            <person name="Rubini A."/>
            <person name="Sitrit Y."/>
            <person name="Splivallo R."/>
            <person name="Traeger S."/>
            <person name="Wang M."/>
            <person name="Zifcakova L."/>
            <person name="Wipf D."/>
            <person name="Zambonelli A."/>
            <person name="Paolocci F."/>
            <person name="Nowrousian M."/>
            <person name="Ottonello S."/>
            <person name="Baldrian P."/>
            <person name="Spatafora J.W."/>
            <person name="Henrissat B."/>
            <person name="Nagy L.G."/>
            <person name="Aury J.M."/>
            <person name="Wincker P."/>
            <person name="Grigoriev I.V."/>
            <person name="Bonfante P."/>
            <person name="Martin F.M."/>
        </authorList>
    </citation>
    <scope>NUCLEOTIDE SEQUENCE [LARGE SCALE GENOMIC DNA]</scope>
    <source>
        <strain evidence="3 4">ATCC MYA-4762</strain>
    </source>
</reference>
<dbReference type="Gene3D" id="1.10.167.10">
    <property type="entry name" value="Regulator of G-protein Signalling 4, domain 2"/>
    <property type="match status" value="1"/>
</dbReference>
<dbReference type="SMART" id="SM00315">
    <property type="entry name" value="RGS"/>
    <property type="match status" value="1"/>
</dbReference>
<feature type="non-terminal residue" evidence="3">
    <location>
        <position position="1"/>
    </location>
</feature>
<accession>A0A3N4M6I4</accession>
<dbReference type="Pfam" id="PF00615">
    <property type="entry name" value="RGS"/>
    <property type="match status" value="1"/>
</dbReference>
<protein>
    <submittedName>
        <fullName evidence="3">Regulator of G protein signaling superfamily</fullName>
    </submittedName>
</protein>
<dbReference type="PANTHER" id="PTHR10845">
    <property type="entry name" value="REGULATOR OF G PROTEIN SIGNALING"/>
    <property type="match status" value="1"/>
</dbReference>
<dbReference type="Proteomes" id="UP000267821">
    <property type="component" value="Unassembled WGS sequence"/>
</dbReference>
<dbReference type="InterPro" id="IPR016137">
    <property type="entry name" value="RGS"/>
</dbReference>
<sequence length="256" mass="28080">AQAPYCHRRPTLAEILSNQAPAPYTLSAFMAYLSQNHCLETLEFTMDASRYRKHFNSLHPSNGGSMTPDSDSCQYVRMLWQRLLDAYIAPNGPREVNLPSGIRENLLNIPNQQTPPPPESLDPAVNIIYELMEESVLMPFLNSYGSCQTNSAPWESQSSEDLFLRGSLDERGLRRKNNSGSPPPPQELSQSYSPTSSTSSRPRTISPFSTGLGWHRSSSHFPNSAEGPSANASGDSLANDDSMISSNTSASPMTPP</sequence>
<evidence type="ECO:0000313" key="3">
    <source>
        <dbReference type="EMBL" id="RPB28582.1"/>
    </source>
</evidence>